<sequence length="300" mass="32758">MSYLNFVQEGNVALLLWNSSDEQSLMTSTVDAIKEKCGSSGDVRVENLQRLAIGQHGSSSFDVIFSGILSPPSFNHDDLVLAEILRIIKPNGRLILREPVVETADGNGKVLTSEQFRSKLLISGFSNISEPKTLNLEDAEISAIKKSFNTEKNISVMEIICQKPNFEVGASAKLPFANKLFESAAAVWKLESSLDDSIEVIDSDKLLDEEDLKKPDPQSLKVCGTTGKRKACKNCSCGLAEELENEKAEKEPKQEVKSSACGNCYLGDAFRCASCPYLGMPAFKPGEKVKLSDLQLKADV</sequence>
<evidence type="ECO:0000259" key="11">
    <source>
        <dbReference type="Pfam" id="PF05093"/>
    </source>
</evidence>
<keyword evidence="9 10" id="KW-0496">Mitochondrion</keyword>
<comment type="function">
    <text evidence="10">Component of the cytosolic iron-sulfur (Fe-S) protein assembly (CIA) machinery. Required for the maturation of extramitochondrial Fe-S proteins. Part of an electron transfer chain functioning in an early step of cytosolic Fe-S biogenesis, facilitating the de novo assembly of a [4Fe-4S] cluster on the cytosolic Fe-S scaffold complex. Electrons are transferred from NADPH via a FAD- and FMN-containing diflavin oxidoreductase. Together with the diflavin oxidoreductase, also required for the assembly of the diferric tyrosyl radical cofactor of ribonucleotide reductase (RNR), probably by providing electrons for reduction during radical cofactor maturation in the catalytic small subunit.</text>
</comment>
<evidence type="ECO:0000256" key="5">
    <source>
        <dbReference type="ARBA" id="ARBA00022714"/>
    </source>
</evidence>
<comment type="domain">
    <text evidence="10">The C-terminal domain binds 2 Fe-S clusters but is otherwise mostly in an intrinsically disordered conformation.</text>
</comment>
<dbReference type="GO" id="GO:0051539">
    <property type="term" value="F:4 iron, 4 sulfur cluster binding"/>
    <property type="evidence" value="ECO:0007669"/>
    <property type="project" value="UniProtKB-KW"/>
</dbReference>
<comment type="subunit">
    <text evidence="10">Monomer.</text>
</comment>
<keyword evidence="6 10" id="KW-0479">Metal-binding</keyword>
<keyword evidence="7 10" id="KW-0408">Iron</keyword>
<name>A0A9P0ABQ3_BEMTA</name>
<comment type="caution">
    <text evidence="10">Lacks conserved residue(s) required for the propagation of feature annotation.</text>
</comment>
<reference evidence="13" key="1">
    <citation type="submission" date="2021-12" db="EMBL/GenBank/DDBJ databases">
        <authorList>
            <person name="King R."/>
        </authorList>
    </citation>
    <scope>NUCLEOTIDE SEQUENCE</scope>
</reference>
<feature type="short sequence motif" description="Cx2C motif 1" evidence="10">
    <location>
        <begin position="261"/>
        <end position="264"/>
    </location>
</feature>
<comment type="cofactor">
    <cofactor evidence="1 10">
        <name>[4Fe-4S] cluster</name>
        <dbReference type="ChEBI" id="CHEBI:49883"/>
    </cofactor>
</comment>
<dbReference type="GO" id="GO:0009055">
    <property type="term" value="F:electron transfer activity"/>
    <property type="evidence" value="ECO:0007669"/>
    <property type="project" value="UniProtKB-UniRule"/>
</dbReference>
<dbReference type="InterPro" id="IPR046408">
    <property type="entry name" value="CIAPIN1"/>
</dbReference>
<evidence type="ECO:0000256" key="10">
    <source>
        <dbReference type="HAMAP-Rule" id="MF_03115"/>
    </source>
</evidence>
<comment type="similarity">
    <text evidence="2 10">Belongs to the anamorsin family.</text>
</comment>
<keyword evidence="14" id="KW-1185">Reference proteome</keyword>
<evidence type="ECO:0000256" key="9">
    <source>
        <dbReference type="ARBA" id="ARBA00023128"/>
    </source>
</evidence>
<feature type="binding site" evidence="10">
    <location>
        <position position="223"/>
    </location>
    <ligand>
        <name>[2Fe-2S] cluster</name>
        <dbReference type="ChEBI" id="CHEBI:190135"/>
    </ligand>
</feature>
<dbReference type="EMBL" id="OU963866">
    <property type="protein sequence ID" value="CAH0390930.1"/>
    <property type="molecule type" value="Genomic_DNA"/>
</dbReference>
<dbReference type="Proteomes" id="UP001152759">
    <property type="component" value="Chromosome 5"/>
</dbReference>
<evidence type="ECO:0000256" key="6">
    <source>
        <dbReference type="ARBA" id="ARBA00022723"/>
    </source>
</evidence>
<dbReference type="OrthoDB" id="311633at2759"/>
<feature type="binding site" evidence="10">
    <location>
        <position position="264"/>
    </location>
    <ligand>
        <name>[4Fe-4S] cluster</name>
        <dbReference type="ChEBI" id="CHEBI:49883"/>
    </ligand>
</feature>
<gene>
    <name evidence="13" type="ORF">BEMITA_LOCUS9600</name>
</gene>
<dbReference type="SUPFAM" id="SSF53335">
    <property type="entry name" value="S-adenosyl-L-methionine-dependent methyltransferases"/>
    <property type="match status" value="1"/>
</dbReference>
<comment type="subcellular location">
    <subcellularLocation>
        <location evidence="10">Cytoplasm</location>
    </subcellularLocation>
    <subcellularLocation>
        <location evidence="10">Mitochondrion intermembrane space</location>
    </subcellularLocation>
</comment>
<comment type="cofactor">
    <cofactor evidence="10">
        <name>[2Fe-2S] cluster</name>
        <dbReference type="ChEBI" id="CHEBI:190135"/>
    </cofactor>
</comment>
<dbReference type="HAMAP" id="MF_03115">
    <property type="entry name" value="Anamorsin"/>
    <property type="match status" value="1"/>
</dbReference>
<dbReference type="InterPro" id="IPR049011">
    <property type="entry name" value="Anamorsin_N_metazoan"/>
</dbReference>
<dbReference type="AlphaFoldDB" id="A0A9P0ABQ3"/>
<evidence type="ECO:0000256" key="4">
    <source>
        <dbReference type="ARBA" id="ARBA00022490"/>
    </source>
</evidence>
<evidence type="ECO:0000256" key="3">
    <source>
        <dbReference type="ARBA" id="ARBA00022485"/>
    </source>
</evidence>
<feature type="binding site" evidence="10">
    <location>
        <position position="275"/>
    </location>
    <ligand>
        <name>[4Fe-4S] cluster</name>
        <dbReference type="ChEBI" id="CHEBI:49883"/>
    </ligand>
</feature>
<feature type="binding site" evidence="10">
    <location>
        <position position="237"/>
    </location>
    <ligand>
        <name>[2Fe-2S] cluster</name>
        <dbReference type="ChEBI" id="CHEBI:190135"/>
    </ligand>
</feature>
<feature type="region of interest" description="Fe-S binding site B" evidence="10">
    <location>
        <begin position="261"/>
        <end position="275"/>
    </location>
</feature>
<dbReference type="InterPro" id="IPR007785">
    <property type="entry name" value="Anamorsin"/>
</dbReference>
<accession>A0A9P0ABQ3</accession>
<feature type="short sequence motif" description="Cx2C motif 2" evidence="10">
    <location>
        <begin position="272"/>
        <end position="275"/>
    </location>
</feature>
<evidence type="ECO:0000259" key="12">
    <source>
        <dbReference type="Pfam" id="PF20922"/>
    </source>
</evidence>
<organism evidence="13 14">
    <name type="scientific">Bemisia tabaci</name>
    <name type="common">Sweetpotato whitefly</name>
    <name type="synonym">Aleurodes tabaci</name>
    <dbReference type="NCBI Taxonomy" id="7038"/>
    <lineage>
        <taxon>Eukaryota</taxon>
        <taxon>Metazoa</taxon>
        <taxon>Ecdysozoa</taxon>
        <taxon>Arthropoda</taxon>
        <taxon>Hexapoda</taxon>
        <taxon>Insecta</taxon>
        <taxon>Pterygota</taxon>
        <taxon>Neoptera</taxon>
        <taxon>Paraneoptera</taxon>
        <taxon>Hemiptera</taxon>
        <taxon>Sternorrhyncha</taxon>
        <taxon>Aleyrodoidea</taxon>
        <taxon>Aleyrodidae</taxon>
        <taxon>Aleyrodinae</taxon>
        <taxon>Bemisia</taxon>
    </lineage>
</organism>
<feature type="binding site" evidence="10">
    <location>
        <position position="235"/>
    </location>
    <ligand>
        <name>[2Fe-2S] cluster</name>
        <dbReference type="ChEBI" id="CHEBI:190135"/>
    </ligand>
</feature>
<dbReference type="PANTHER" id="PTHR13273">
    <property type="entry name" value="ANAMORSIN"/>
    <property type="match status" value="1"/>
</dbReference>
<dbReference type="Gene3D" id="3.40.50.150">
    <property type="entry name" value="Vaccinia Virus protein VP39"/>
    <property type="match status" value="1"/>
</dbReference>
<evidence type="ECO:0000256" key="7">
    <source>
        <dbReference type="ARBA" id="ARBA00023004"/>
    </source>
</evidence>
<dbReference type="Pfam" id="PF20922">
    <property type="entry name" value="Anamorsin_N"/>
    <property type="match status" value="1"/>
</dbReference>
<evidence type="ECO:0000256" key="8">
    <source>
        <dbReference type="ARBA" id="ARBA00023014"/>
    </source>
</evidence>
<dbReference type="PANTHER" id="PTHR13273:SF14">
    <property type="entry name" value="ANAMORSIN"/>
    <property type="match status" value="1"/>
</dbReference>
<dbReference type="InterPro" id="IPR029063">
    <property type="entry name" value="SAM-dependent_MTases_sf"/>
</dbReference>
<feature type="domain" description="Anamorsin N-terminal" evidence="12">
    <location>
        <begin position="10"/>
        <end position="171"/>
    </location>
</feature>
<keyword evidence="8 10" id="KW-0411">Iron-sulfur</keyword>
<dbReference type="GO" id="GO:0016226">
    <property type="term" value="P:iron-sulfur cluster assembly"/>
    <property type="evidence" value="ECO:0007669"/>
    <property type="project" value="UniProtKB-UniRule"/>
</dbReference>
<dbReference type="Pfam" id="PF05093">
    <property type="entry name" value="CIAPIN1"/>
    <property type="match status" value="1"/>
</dbReference>
<comment type="domain">
    <text evidence="10">The twin Cx2C motifs are involved in the recognition by the mitochondrial MIA40-ERV1 disulfide relay system. The formation of 2 disulfide bonds in the Cx2C motifs through dithiol/disulfide exchange reactions effectively traps the protein in the mitochondrial intermembrane space.</text>
</comment>
<feature type="binding site" evidence="10">
    <location>
        <position position="232"/>
    </location>
    <ligand>
        <name>[2Fe-2S] cluster</name>
        <dbReference type="ChEBI" id="CHEBI:190135"/>
    </ligand>
</feature>
<evidence type="ECO:0000313" key="14">
    <source>
        <dbReference type="Proteomes" id="UP001152759"/>
    </source>
</evidence>
<feature type="binding site" evidence="10">
    <location>
        <position position="261"/>
    </location>
    <ligand>
        <name>[4Fe-4S] cluster</name>
        <dbReference type="ChEBI" id="CHEBI:49883"/>
    </ligand>
</feature>
<dbReference type="KEGG" id="btab:109032678"/>
<feature type="domain" description="Anamorsin C-terminal" evidence="11">
    <location>
        <begin position="255"/>
        <end position="291"/>
    </location>
</feature>
<dbReference type="GO" id="GO:0051537">
    <property type="term" value="F:2 iron, 2 sulfur cluster binding"/>
    <property type="evidence" value="ECO:0007669"/>
    <property type="project" value="UniProtKB-UniRule"/>
</dbReference>
<dbReference type="GO" id="GO:0005758">
    <property type="term" value="C:mitochondrial intermembrane space"/>
    <property type="evidence" value="ECO:0007669"/>
    <property type="project" value="UniProtKB-SubCell"/>
</dbReference>
<proteinExistence type="inferred from homology"/>
<comment type="domain">
    <text evidence="10">The N-terminal domain has structural similarity with S-adenosyl-L-methionine-dependent methyltransferases, but does not bind S-adenosyl-L-methionine. It is required for correct assembly of the 2 Fe-S clusters.</text>
</comment>
<keyword evidence="4 10" id="KW-0963">Cytoplasm</keyword>
<keyword evidence="3 10" id="KW-0004">4Fe-4S</keyword>
<evidence type="ECO:0000256" key="2">
    <source>
        <dbReference type="ARBA" id="ARBA00008169"/>
    </source>
</evidence>
<protein>
    <recommendedName>
        <fullName evidence="10">Anamorsin homolog</fullName>
    </recommendedName>
    <alternativeName>
        <fullName evidence="10">Fe-S cluster assembly protein DRE2 homolog</fullName>
    </alternativeName>
</protein>
<keyword evidence="5 10" id="KW-0001">2Fe-2S</keyword>
<dbReference type="GO" id="GO:0046872">
    <property type="term" value="F:metal ion binding"/>
    <property type="evidence" value="ECO:0007669"/>
    <property type="project" value="UniProtKB-KW"/>
</dbReference>
<evidence type="ECO:0000256" key="1">
    <source>
        <dbReference type="ARBA" id="ARBA00001966"/>
    </source>
</evidence>
<evidence type="ECO:0000313" key="13">
    <source>
        <dbReference type="EMBL" id="CAH0390930.1"/>
    </source>
</evidence>
<feature type="binding site" evidence="10">
    <location>
        <position position="272"/>
    </location>
    <ligand>
        <name>[4Fe-4S] cluster</name>
        <dbReference type="ChEBI" id="CHEBI:49883"/>
    </ligand>
</feature>